<dbReference type="PANTHER" id="PTHR30427">
    <property type="entry name" value="TRANSCRIPTIONAL ACTIVATOR PROTEIN LYSR"/>
    <property type="match status" value="1"/>
</dbReference>
<proteinExistence type="inferred from homology"/>
<evidence type="ECO:0000313" key="7">
    <source>
        <dbReference type="Proteomes" id="UP000244081"/>
    </source>
</evidence>
<dbReference type="AlphaFoldDB" id="A0A2T5V7Z3"/>
<dbReference type="Gene3D" id="3.40.190.290">
    <property type="match status" value="1"/>
</dbReference>
<dbReference type="GO" id="GO:0043565">
    <property type="term" value="F:sequence-specific DNA binding"/>
    <property type="evidence" value="ECO:0007669"/>
    <property type="project" value="TreeGrafter"/>
</dbReference>
<evidence type="ECO:0000256" key="3">
    <source>
        <dbReference type="ARBA" id="ARBA00023125"/>
    </source>
</evidence>
<name>A0A2T5V7Z3_9HYPH</name>
<gene>
    <name evidence="6" type="ORF">C8N35_106255</name>
</gene>
<comment type="caution">
    <text evidence="6">The sequence shown here is derived from an EMBL/GenBank/DDBJ whole genome shotgun (WGS) entry which is preliminary data.</text>
</comment>
<dbReference type="SUPFAM" id="SSF53850">
    <property type="entry name" value="Periplasmic binding protein-like II"/>
    <property type="match status" value="1"/>
</dbReference>
<protein>
    <submittedName>
        <fullName evidence="6">LysR family transcriptional regulator</fullName>
    </submittedName>
</protein>
<dbReference type="PANTHER" id="PTHR30427:SF1">
    <property type="entry name" value="TRANSCRIPTIONAL ACTIVATOR PROTEIN LYSR"/>
    <property type="match status" value="1"/>
</dbReference>
<reference evidence="6 7" key="1">
    <citation type="submission" date="2018-04" db="EMBL/GenBank/DDBJ databases">
        <title>Genomic Encyclopedia of Archaeal and Bacterial Type Strains, Phase II (KMG-II): from individual species to whole genera.</title>
        <authorList>
            <person name="Goeker M."/>
        </authorList>
    </citation>
    <scope>NUCLEOTIDE SEQUENCE [LARGE SCALE GENOMIC DNA]</scope>
    <source>
        <strain evidence="6 7">DSM 23382</strain>
    </source>
</reference>
<dbReference type="Pfam" id="PF03466">
    <property type="entry name" value="LysR_substrate"/>
    <property type="match status" value="1"/>
</dbReference>
<dbReference type="GO" id="GO:0010628">
    <property type="term" value="P:positive regulation of gene expression"/>
    <property type="evidence" value="ECO:0007669"/>
    <property type="project" value="TreeGrafter"/>
</dbReference>
<organism evidence="6 7">
    <name type="scientific">Breoghania corrubedonensis</name>
    <dbReference type="NCBI Taxonomy" id="665038"/>
    <lineage>
        <taxon>Bacteria</taxon>
        <taxon>Pseudomonadati</taxon>
        <taxon>Pseudomonadota</taxon>
        <taxon>Alphaproteobacteria</taxon>
        <taxon>Hyphomicrobiales</taxon>
        <taxon>Stappiaceae</taxon>
        <taxon>Breoghania</taxon>
    </lineage>
</organism>
<sequence length="294" mass="31865">MRHGSITAAANALNVSQPAVSRLIADLERAVGFPLLLRLGGKAQPTPEAHEFFQEVERMFYGFDRLAKVAGQIKDMRRASFRVASMPMVSFEILPRAMKRLADLSPGISITHDVHTSPRIVDLLASHQIDLGIGQSYSAPAANLDVLAAFRTDCVCVMLPDNPLASRAALSPQDLKDEPLIALTYRTVTWSFMAQRFAEAGIAPKVVAETQPSYSACGLAALGLGVAIVDPISPGIFGDALRAVPFEPKIPFNFQVLKPADVPLSRAGTRFLEEFLATIEERPDYGQTIHNISA</sequence>
<dbReference type="EMBL" id="QAYG01000006">
    <property type="protein sequence ID" value="PTW59870.1"/>
    <property type="molecule type" value="Genomic_DNA"/>
</dbReference>
<keyword evidence="3" id="KW-0238">DNA-binding</keyword>
<dbReference type="InterPro" id="IPR005119">
    <property type="entry name" value="LysR_subst-bd"/>
</dbReference>
<feature type="domain" description="HTH lysR-type" evidence="5">
    <location>
        <begin position="1"/>
        <end position="46"/>
    </location>
</feature>
<accession>A0A2T5V7Z3</accession>
<dbReference type="InterPro" id="IPR000847">
    <property type="entry name" value="LysR_HTH_N"/>
</dbReference>
<dbReference type="SUPFAM" id="SSF46785">
    <property type="entry name" value="Winged helix' DNA-binding domain"/>
    <property type="match status" value="1"/>
</dbReference>
<dbReference type="InterPro" id="IPR036390">
    <property type="entry name" value="WH_DNA-bd_sf"/>
</dbReference>
<dbReference type="PRINTS" id="PR00039">
    <property type="entry name" value="HTHLYSR"/>
</dbReference>
<evidence type="ECO:0000256" key="2">
    <source>
        <dbReference type="ARBA" id="ARBA00023015"/>
    </source>
</evidence>
<dbReference type="GO" id="GO:0009089">
    <property type="term" value="P:lysine biosynthetic process via diaminopimelate"/>
    <property type="evidence" value="ECO:0007669"/>
    <property type="project" value="TreeGrafter"/>
</dbReference>
<comment type="similarity">
    <text evidence="1">Belongs to the LysR transcriptional regulatory family.</text>
</comment>
<dbReference type="GO" id="GO:0003700">
    <property type="term" value="F:DNA-binding transcription factor activity"/>
    <property type="evidence" value="ECO:0007669"/>
    <property type="project" value="InterPro"/>
</dbReference>
<dbReference type="InterPro" id="IPR036388">
    <property type="entry name" value="WH-like_DNA-bd_sf"/>
</dbReference>
<keyword evidence="7" id="KW-1185">Reference proteome</keyword>
<dbReference type="Gene3D" id="1.10.10.10">
    <property type="entry name" value="Winged helix-like DNA-binding domain superfamily/Winged helix DNA-binding domain"/>
    <property type="match status" value="1"/>
</dbReference>
<evidence type="ECO:0000259" key="5">
    <source>
        <dbReference type="PROSITE" id="PS50931"/>
    </source>
</evidence>
<keyword evidence="2" id="KW-0805">Transcription regulation</keyword>
<dbReference type="Proteomes" id="UP000244081">
    <property type="component" value="Unassembled WGS sequence"/>
</dbReference>
<evidence type="ECO:0000313" key="6">
    <source>
        <dbReference type="EMBL" id="PTW59870.1"/>
    </source>
</evidence>
<dbReference type="Pfam" id="PF00126">
    <property type="entry name" value="HTH_1"/>
    <property type="match status" value="1"/>
</dbReference>
<keyword evidence="4" id="KW-0804">Transcription</keyword>
<dbReference type="PROSITE" id="PS50931">
    <property type="entry name" value="HTH_LYSR"/>
    <property type="match status" value="1"/>
</dbReference>
<evidence type="ECO:0000256" key="1">
    <source>
        <dbReference type="ARBA" id="ARBA00009437"/>
    </source>
</evidence>
<evidence type="ECO:0000256" key="4">
    <source>
        <dbReference type="ARBA" id="ARBA00023163"/>
    </source>
</evidence>